<dbReference type="AlphaFoldDB" id="F0ZCL8"/>
<dbReference type="VEuPathDB" id="AmoebaDB:DICPUDRAFT_76105"/>
<dbReference type="EMBL" id="GL870979">
    <property type="protein sequence ID" value="EGC38292.1"/>
    <property type="molecule type" value="Genomic_DNA"/>
</dbReference>
<sequence length="494" mass="57115">MTLFPNYIYSSIITSISAYLYTNDSIPFDGNSKICYYNNEVIGYSLVSKTWFQITSKVLPNFINQNNKYLNHLIQQHQGQQYKIIKLSDSIKYFNYNDYLNHISQPASNNNNINLNDYRKIIINTENYNNSNKLLQSIKSFPNNISFTIPVSPSSYLTLSQKLDSEDFEKIQDIDIITTNLTELYKVLKTDIKEVRCFQAANQRSFFIIAIEFFIDSSVAQRSTILDLLFAKEMKHDSVQSIYSGSPSYKFGSKLENLYVYYSVEDIFGKIMDEGLTPEEAERKWYSIMNEFSNDRTIKYLEIKHFCSGECVCHINNIKVETIVKGFQSLLSNPANSSIEALNLVSNNQYDEYFFQGLAKNKSIRDLSVHYVNMDNIITKVLPYNRAIRNFKINSGGSFDNTIKSFNTIRSQYPDQIDLYSITVSVSGHTESIDYFLDYLKENSLPVRDVFILLDSYGFDDEDSISGNIFSYKFKTKNTFINVISNSKLKNKIN</sequence>
<dbReference type="Proteomes" id="UP000001064">
    <property type="component" value="Unassembled WGS sequence"/>
</dbReference>
<dbReference type="FunCoup" id="F0ZCL8">
    <property type="interactions" value="936"/>
</dbReference>
<evidence type="ECO:0000313" key="2">
    <source>
        <dbReference type="Proteomes" id="UP000001064"/>
    </source>
</evidence>
<dbReference type="PANTHER" id="PTHR32423">
    <property type="entry name" value="SAP DOMAIN-CONTAINING PROTEIN-RELATED"/>
    <property type="match status" value="1"/>
</dbReference>
<keyword evidence="2" id="KW-1185">Reference proteome</keyword>
<name>F0ZCL8_DICPU</name>
<proteinExistence type="predicted"/>
<gene>
    <name evidence="1" type="ORF">DICPUDRAFT_76105</name>
</gene>
<dbReference type="GeneID" id="10502293"/>
<dbReference type="InParanoid" id="F0ZCL8"/>
<reference evidence="2" key="1">
    <citation type="journal article" date="2011" name="Genome Biol.">
        <title>Comparative genomics of the social amoebae Dictyostelium discoideum and Dictyostelium purpureum.</title>
        <authorList>
            <consortium name="US DOE Joint Genome Institute (JGI-PGF)"/>
            <person name="Sucgang R."/>
            <person name="Kuo A."/>
            <person name="Tian X."/>
            <person name="Salerno W."/>
            <person name="Parikh A."/>
            <person name="Feasley C.L."/>
            <person name="Dalin E."/>
            <person name="Tu H."/>
            <person name="Huang E."/>
            <person name="Barry K."/>
            <person name="Lindquist E."/>
            <person name="Shapiro H."/>
            <person name="Bruce D."/>
            <person name="Schmutz J."/>
            <person name="Salamov A."/>
            <person name="Fey P."/>
            <person name="Gaudet P."/>
            <person name="Anjard C."/>
            <person name="Babu M.M."/>
            <person name="Basu S."/>
            <person name="Bushmanova Y."/>
            <person name="van der Wel H."/>
            <person name="Katoh-Kurasawa M."/>
            <person name="Dinh C."/>
            <person name="Coutinho P.M."/>
            <person name="Saito T."/>
            <person name="Elias M."/>
            <person name="Schaap P."/>
            <person name="Kay R.R."/>
            <person name="Henrissat B."/>
            <person name="Eichinger L."/>
            <person name="Rivero F."/>
            <person name="Putnam N.H."/>
            <person name="West C.M."/>
            <person name="Loomis W.F."/>
            <person name="Chisholm R.L."/>
            <person name="Shaulsky G."/>
            <person name="Strassmann J.E."/>
            <person name="Queller D.C."/>
            <person name="Kuspa A."/>
            <person name="Grigoriev I.V."/>
        </authorList>
    </citation>
    <scope>NUCLEOTIDE SEQUENCE [LARGE SCALE GENOMIC DNA]</scope>
    <source>
        <strain evidence="2">QSDP1</strain>
    </source>
</reference>
<organism evidence="1 2">
    <name type="scientific">Dictyostelium purpureum</name>
    <name type="common">Slime mold</name>
    <dbReference type="NCBI Taxonomy" id="5786"/>
    <lineage>
        <taxon>Eukaryota</taxon>
        <taxon>Amoebozoa</taxon>
        <taxon>Evosea</taxon>
        <taxon>Eumycetozoa</taxon>
        <taxon>Dictyostelia</taxon>
        <taxon>Dictyosteliales</taxon>
        <taxon>Dictyosteliaceae</taxon>
        <taxon>Dictyostelium</taxon>
    </lineage>
</organism>
<dbReference type="KEGG" id="dpp:DICPUDRAFT_76105"/>
<evidence type="ECO:0000313" key="1">
    <source>
        <dbReference type="EMBL" id="EGC38292.1"/>
    </source>
</evidence>
<accession>F0ZCL8</accession>
<protein>
    <submittedName>
        <fullName evidence="1">Uncharacterized protein</fullName>
    </submittedName>
</protein>
<dbReference type="RefSeq" id="XP_003285153.1">
    <property type="nucleotide sequence ID" value="XM_003285105.1"/>
</dbReference>
<dbReference type="PANTHER" id="PTHR32423:SF65">
    <property type="entry name" value="F-BOX DOMAIN-CONTAINING PROTEIN"/>
    <property type="match status" value="1"/>
</dbReference>